<proteinExistence type="predicted"/>
<evidence type="ECO:0000256" key="2">
    <source>
        <dbReference type="ARBA" id="ARBA00023242"/>
    </source>
</evidence>
<dbReference type="AlphaFoldDB" id="A0A498J7C7"/>
<dbReference type="STRING" id="3750.A0A498J7C7"/>
<organism evidence="4 5">
    <name type="scientific">Malus domestica</name>
    <name type="common">Apple</name>
    <name type="synonym">Pyrus malus</name>
    <dbReference type="NCBI Taxonomy" id="3750"/>
    <lineage>
        <taxon>Eukaryota</taxon>
        <taxon>Viridiplantae</taxon>
        <taxon>Streptophyta</taxon>
        <taxon>Embryophyta</taxon>
        <taxon>Tracheophyta</taxon>
        <taxon>Spermatophyta</taxon>
        <taxon>Magnoliopsida</taxon>
        <taxon>eudicotyledons</taxon>
        <taxon>Gunneridae</taxon>
        <taxon>Pentapetalae</taxon>
        <taxon>rosids</taxon>
        <taxon>fabids</taxon>
        <taxon>Rosales</taxon>
        <taxon>Rosaceae</taxon>
        <taxon>Amygdaloideae</taxon>
        <taxon>Maleae</taxon>
        <taxon>Malus</taxon>
    </lineage>
</organism>
<dbReference type="InterPro" id="IPR050568">
    <property type="entry name" value="Transcr_DNA_Rep_Reg"/>
</dbReference>
<dbReference type="GO" id="GO:0046982">
    <property type="term" value="F:protein heterodimerization activity"/>
    <property type="evidence" value="ECO:0007669"/>
    <property type="project" value="InterPro"/>
</dbReference>
<protein>
    <recommendedName>
        <fullName evidence="3">Transcription factor CBF/NF-Y/archaeal histone domain-containing protein</fullName>
    </recommendedName>
</protein>
<evidence type="ECO:0000313" key="5">
    <source>
        <dbReference type="Proteomes" id="UP000290289"/>
    </source>
</evidence>
<keyword evidence="5" id="KW-1185">Reference proteome</keyword>
<dbReference type="Gene3D" id="1.10.20.10">
    <property type="entry name" value="Histone, subunit A"/>
    <property type="match status" value="1"/>
</dbReference>
<comment type="subcellular location">
    <subcellularLocation>
        <location evidence="1">Nucleus</location>
    </subcellularLocation>
</comment>
<evidence type="ECO:0000259" key="3">
    <source>
        <dbReference type="Pfam" id="PF00808"/>
    </source>
</evidence>
<sequence>MFPHFPHHRNHHHQLPLARIKKIMKADEDVRVIFSEAPVLFAKACEACDFFIPELTICSWLHAEESKRQAFQKTTLPPPLPAPTYSISWWILYPATRSRRRQWKGERSVSRARSDGPKSFKIPYVSIVPNRRLLAVLPLAFPGGRRLPPAQKRIGRCEAPASEILRWRTDGSANRRRGRWSLHQEEEVVGLCTKKKRSLRRKGSVISGYDY</sequence>
<accession>A0A498J7C7</accession>
<dbReference type="GO" id="GO:0000978">
    <property type="term" value="F:RNA polymerase II cis-regulatory region sequence-specific DNA binding"/>
    <property type="evidence" value="ECO:0007669"/>
    <property type="project" value="TreeGrafter"/>
</dbReference>
<dbReference type="SUPFAM" id="SSF47113">
    <property type="entry name" value="Histone-fold"/>
    <property type="match status" value="1"/>
</dbReference>
<dbReference type="PANTHER" id="PTHR10252:SF39">
    <property type="entry name" value="NUCLEAR TRANSCRIPTION FACTOR Y SUBUNIT C-6"/>
    <property type="match status" value="1"/>
</dbReference>
<keyword evidence="2" id="KW-0539">Nucleus</keyword>
<dbReference type="InterPro" id="IPR009072">
    <property type="entry name" value="Histone-fold"/>
</dbReference>
<dbReference type="Pfam" id="PF00808">
    <property type="entry name" value="CBFD_NFYB_HMF"/>
    <property type="match status" value="1"/>
</dbReference>
<dbReference type="EMBL" id="RDQH01000334">
    <property type="protein sequence ID" value="RXH91390.1"/>
    <property type="molecule type" value="Genomic_DNA"/>
</dbReference>
<name>A0A498J7C7_MALDO</name>
<dbReference type="PANTHER" id="PTHR10252">
    <property type="entry name" value="HISTONE-LIKE TRANSCRIPTION FACTOR CCAAT-RELATED"/>
    <property type="match status" value="1"/>
</dbReference>
<dbReference type="Proteomes" id="UP000290289">
    <property type="component" value="Chromosome 8"/>
</dbReference>
<reference evidence="4 5" key="1">
    <citation type="submission" date="2018-10" db="EMBL/GenBank/DDBJ databases">
        <title>A high-quality apple genome assembly.</title>
        <authorList>
            <person name="Hu J."/>
        </authorList>
    </citation>
    <scope>NUCLEOTIDE SEQUENCE [LARGE SCALE GENOMIC DNA]</scope>
    <source>
        <strain evidence="5">cv. HFTH1</strain>
        <tissue evidence="4">Young leaf</tissue>
    </source>
</reference>
<dbReference type="GO" id="GO:0005634">
    <property type="term" value="C:nucleus"/>
    <property type="evidence" value="ECO:0007669"/>
    <property type="project" value="UniProtKB-SubCell"/>
</dbReference>
<dbReference type="GO" id="GO:0000981">
    <property type="term" value="F:DNA-binding transcription factor activity, RNA polymerase II-specific"/>
    <property type="evidence" value="ECO:0007669"/>
    <property type="project" value="TreeGrafter"/>
</dbReference>
<evidence type="ECO:0000256" key="1">
    <source>
        <dbReference type="ARBA" id="ARBA00004123"/>
    </source>
</evidence>
<dbReference type="InterPro" id="IPR003958">
    <property type="entry name" value="CBFA_NFYB_domain"/>
</dbReference>
<comment type="caution">
    <text evidence="4">The sequence shown here is derived from an EMBL/GenBank/DDBJ whole genome shotgun (WGS) entry which is preliminary data.</text>
</comment>
<feature type="domain" description="Transcription factor CBF/NF-Y/archaeal histone" evidence="3">
    <location>
        <begin position="14"/>
        <end position="68"/>
    </location>
</feature>
<evidence type="ECO:0000313" key="4">
    <source>
        <dbReference type="EMBL" id="RXH91390.1"/>
    </source>
</evidence>
<gene>
    <name evidence="4" type="ORF">DVH24_020413</name>
</gene>